<dbReference type="KEGG" id="ovi:T265_16134"/>
<proteinExistence type="predicted"/>
<evidence type="ECO:0000256" key="1">
    <source>
        <dbReference type="SAM" id="MobiDB-lite"/>
    </source>
</evidence>
<dbReference type="EMBL" id="KL603363">
    <property type="protein sequence ID" value="KER18327.1"/>
    <property type="molecule type" value="Genomic_DNA"/>
</dbReference>
<name>A0A074YYQ5_OPIVI</name>
<evidence type="ECO:0000313" key="3">
    <source>
        <dbReference type="Proteomes" id="UP000054324"/>
    </source>
</evidence>
<dbReference type="GeneID" id="20330299"/>
<dbReference type="Proteomes" id="UP000054324">
    <property type="component" value="Unassembled WGS sequence"/>
</dbReference>
<feature type="compositionally biased region" description="Polar residues" evidence="1">
    <location>
        <begin position="1"/>
        <end position="21"/>
    </location>
</feature>
<keyword evidence="3" id="KW-1185">Reference proteome</keyword>
<dbReference type="AlphaFoldDB" id="A0A074YYQ5"/>
<sequence length="107" mass="12314">MGQTSTKANGYYTWSQNQSSLRGDKVVCQQRLTRERVDSDEPDRRHYGAVKDKQIFSSTKRALTHWIVEEAPNYIVRVRSANKGKGYKDVHADLMSRESGTIQNENH</sequence>
<evidence type="ECO:0000313" key="2">
    <source>
        <dbReference type="EMBL" id="KER18327.1"/>
    </source>
</evidence>
<feature type="non-terminal residue" evidence="2">
    <location>
        <position position="107"/>
    </location>
</feature>
<accession>A0A074YYQ5</accession>
<dbReference type="CTD" id="20330299"/>
<gene>
    <name evidence="2" type="ORF">T265_16134</name>
</gene>
<feature type="region of interest" description="Disordered" evidence="1">
    <location>
        <begin position="1"/>
        <end position="22"/>
    </location>
</feature>
<dbReference type="RefSeq" id="XP_009177926.1">
    <property type="nucleotide sequence ID" value="XM_009179662.1"/>
</dbReference>
<organism evidence="2 3">
    <name type="scientific">Opisthorchis viverrini</name>
    <name type="common">Southeast Asian liver fluke</name>
    <dbReference type="NCBI Taxonomy" id="6198"/>
    <lineage>
        <taxon>Eukaryota</taxon>
        <taxon>Metazoa</taxon>
        <taxon>Spiralia</taxon>
        <taxon>Lophotrochozoa</taxon>
        <taxon>Platyhelminthes</taxon>
        <taxon>Trematoda</taxon>
        <taxon>Digenea</taxon>
        <taxon>Opisthorchiida</taxon>
        <taxon>Opisthorchiata</taxon>
        <taxon>Opisthorchiidae</taxon>
        <taxon>Opisthorchis</taxon>
    </lineage>
</organism>
<reference evidence="2 3" key="1">
    <citation type="submission" date="2013-11" db="EMBL/GenBank/DDBJ databases">
        <title>Opisthorchis viverrini - life in the bile duct.</title>
        <authorList>
            <person name="Young N.D."/>
            <person name="Nagarajan N."/>
            <person name="Lin S.J."/>
            <person name="Korhonen P.K."/>
            <person name="Jex A.R."/>
            <person name="Hall R.S."/>
            <person name="Safavi-Hemami H."/>
            <person name="Kaewkong W."/>
            <person name="Bertrand D."/>
            <person name="Gao S."/>
            <person name="Seet Q."/>
            <person name="Wongkham S."/>
            <person name="Teh B.T."/>
            <person name="Wongkham C."/>
            <person name="Intapan P.M."/>
            <person name="Maleewong W."/>
            <person name="Yang X."/>
            <person name="Hu M."/>
            <person name="Wang Z."/>
            <person name="Hofmann A."/>
            <person name="Sternberg P.W."/>
            <person name="Tan P."/>
            <person name="Wang J."/>
            <person name="Gasser R.B."/>
        </authorList>
    </citation>
    <scope>NUCLEOTIDE SEQUENCE [LARGE SCALE GENOMIC DNA]</scope>
</reference>
<dbReference type="OrthoDB" id="6291661at2759"/>
<protein>
    <submittedName>
        <fullName evidence="2">Uncharacterized protein</fullName>
    </submittedName>
</protein>